<accession>A0A0R2AFM0</accession>
<evidence type="ECO:0000313" key="1">
    <source>
        <dbReference type="EMBL" id="KRM61827.1"/>
    </source>
</evidence>
<organism evidence="1 2">
    <name type="scientific">Paucilactobacillus vaccinostercus DSM 20634</name>
    <dbReference type="NCBI Taxonomy" id="1423813"/>
    <lineage>
        <taxon>Bacteria</taxon>
        <taxon>Bacillati</taxon>
        <taxon>Bacillota</taxon>
        <taxon>Bacilli</taxon>
        <taxon>Lactobacillales</taxon>
        <taxon>Lactobacillaceae</taxon>
        <taxon>Paucilactobacillus</taxon>
    </lineage>
</organism>
<dbReference type="AlphaFoldDB" id="A0A0R2AFM0"/>
<proteinExistence type="predicted"/>
<dbReference type="Proteomes" id="UP000051733">
    <property type="component" value="Unassembled WGS sequence"/>
</dbReference>
<gene>
    <name evidence="1" type="ORF">FC26_GL001269</name>
</gene>
<comment type="caution">
    <text evidence="1">The sequence shown here is derived from an EMBL/GenBank/DDBJ whole genome shotgun (WGS) entry which is preliminary data.</text>
</comment>
<protein>
    <submittedName>
        <fullName evidence="1">Uncharacterized protein</fullName>
    </submittedName>
</protein>
<reference evidence="1 2" key="1">
    <citation type="journal article" date="2015" name="Genome Announc.">
        <title>Expanding the biotechnology potential of lactobacilli through comparative genomics of 213 strains and associated genera.</title>
        <authorList>
            <person name="Sun Z."/>
            <person name="Harris H.M."/>
            <person name="McCann A."/>
            <person name="Guo C."/>
            <person name="Argimon S."/>
            <person name="Zhang W."/>
            <person name="Yang X."/>
            <person name="Jeffery I.B."/>
            <person name="Cooney J.C."/>
            <person name="Kagawa T.F."/>
            <person name="Liu W."/>
            <person name="Song Y."/>
            <person name="Salvetti E."/>
            <person name="Wrobel A."/>
            <person name="Rasinkangas P."/>
            <person name="Parkhill J."/>
            <person name="Rea M.C."/>
            <person name="O'Sullivan O."/>
            <person name="Ritari J."/>
            <person name="Douillard F.P."/>
            <person name="Paul Ross R."/>
            <person name="Yang R."/>
            <person name="Briner A.E."/>
            <person name="Felis G.E."/>
            <person name="de Vos W.M."/>
            <person name="Barrangou R."/>
            <person name="Klaenhammer T.R."/>
            <person name="Caufield P.W."/>
            <person name="Cui Y."/>
            <person name="Zhang H."/>
            <person name="O'Toole P.W."/>
        </authorList>
    </citation>
    <scope>NUCLEOTIDE SEQUENCE [LARGE SCALE GENOMIC DNA]</scope>
    <source>
        <strain evidence="1 2">DSM 20634</strain>
    </source>
</reference>
<dbReference type="EMBL" id="AYYY01000020">
    <property type="protein sequence ID" value="KRM61827.1"/>
    <property type="molecule type" value="Genomic_DNA"/>
</dbReference>
<sequence length="69" mass="8212">MSIFDSRINIYYLTLIIAGKFEDFKNFVLKICCVRNLFAKELKLLFRIPILLERFTLIEMTLVLLVLLK</sequence>
<evidence type="ECO:0000313" key="2">
    <source>
        <dbReference type="Proteomes" id="UP000051733"/>
    </source>
</evidence>
<name>A0A0R2AFM0_9LACO</name>
<dbReference type="PATRIC" id="fig|1423813.3.peg.1294"/>
<keyword evidence="2" id="KW-1185">Reference proteome</keyword>